<evidence type="ECO:0000259" key="4">
    <source>
        <dbReference type="Pfam" id="PF00682"/>
    </source>
</evidence>
<dbReference type="InterPro" id="IPR013785">
    <property type="entry name" value="Aldolase_TIM"/>
</dbReference>
<name>A0A4U3AJN6_9BACI</name>
<comment type="caution">
    <text evidence="5">The sequence shown here is derived from an EMBL/GenBank/DDBJ whole genome shotgun (WGS) entry which is preliminary data.</text>
</comment>
<dbReference type="SUPFAM" id="SSF51569">
    <property type="entry name" value="Aldolase"/>
    <property type="match status" value="1"/>
</dbReference>
<dbReference type="GO" id="GO:0004419">
    <property type="term" value="F:hydroxymethylglutaryl-CoA lyase activity"/>
    <property type="evidence" value="ECO:0007669"/>
    <property type="project" value="UniProtKB-EC"/>
</dbReference>
<sequence>MKLPNFAVIKEVGPRDGLQNEKKIVGTKDKVKWIQLLTEAGLSYVEVSSFVHPKWVPALADANDVFSELKRDPNVTYAALVPNQNGLERAFLQNVDEVNVFLSASESHNKSNINKSIKEALVVIEDITKQAIFEGKKVRGYVSTVFGCPYEGDISAKAVDELCNQLFSY</sequence>
<comment type="similarity">
    <text evidence="1">Belongs to the HMG-CoA lyase family.</text>
</comment>
<dbReference type="Pfam" id="PF00682">
    <property type="entry name" value="HMGL-like"/>
    <property type="match status" value="1"/>
</dbReference>
<dbReference type="EMBL" id="SZON01002177">
    <property type="protein sequence ID" value="TKI88417.1"/>
    <property type="molecule type" value="Genomic_DNA"/>
</dbReference>
<proteinExistence type="inferred from homology"/>
<dbReference type="PANTHER" id="PTHR42738:SF7">
    <property type="entry name" value="HYDROXYMETHYLGLUTARYL-COA LYASE"/>
    <property type="match status" value="1"/>
</dbReference>
<evidence type="ECO:0000256" key="1">
    <source>
        <dbReference type="ARBA" id="ARBA00009405"/>
    </source>
</evidence>
<dbReference type="Proteomes" id="UP000305222">
    <property type="component" value="Unassembled WGS sequence"/>
</dbReference>
<gene>
    <name evidence="5" type="primary">mvaB</name>
    <name evidence="5" type="ORF">FC699_28045</name>
</gene>
<dbReference type="PANTHER" id="PTHR42738">
    <property type="entry name" value="HYDROXYMETHYLGLUTARYL-COA LYASE"/>
    <property type="match status" value="1"/>
</dbReference>
<evidence type="ECO:0000313" key="5">
    <source>
        <dbReference type="EMBL" id="TKI88417.1"/>
    </source>
</evidence>
<dbReference type="NCBIfam" id="NF004283">
    <property type="entry name" value="PRK05692.1"/>
    <property type="match status" value="1"/>
</dbReference>
<evidence type="ECO:0000313" key="6">
    <source>
        <dbReference type="Proteomes" id="UP000305222"/>
    </source>
</evidence>
<dbReference type="GO" id="GO:0006552">
    <property type="term" value="P:L-leucine catabolic process"/>
    <property type="evidence" value="ECO:0007669"/>
    <property type="project" value="TreeGrafter"/>
</dbReference>
<keyword evidence="3 5" id="KW-0456">Lyase</keyword>
<feature type="domain" description="Pyruvate carboxyltransferase" evidence="4">
    <location>
        <begin position="9"/>
        <end position="166"/>
    </location>
</feature>
<dbReference type="AlphaFoldDB" id="A0A4U3AJN6"/>
<protein>
    <submittedName>
        <fullName evidence="5">Hydroxymethylglutaryl-CoA lyase</fullName>
        <ecNumber evidence="5">4.1.3.4</ecNumber>
    </submittedName>
</protein>
<dbReference type="GO" id="GO:0046951">
    <property type="term" value="P:ketone body biosynthetic process"/>
    <property type="evidence" value="ECO:0007669"/>
    <property type="project" value="TreeGrafter"/>
</dbReference>
<feature type="non-terminal residue" evidence="5">
    <location>
        <position position="169"/>
    </location>
</feature>
<dbReference type="Gene3D" id="3.20.20.70">
    <property type="entry name" value="Aldolase class I"/>
    <property type="match status" value="1"/>
</dbReference>
<dbReference type="InterPro" id="IPR000891">
    <property type="entry name" value="PYR_CT"/>
</dbReference>
<accession>A0A4U3AJN6</accession>
<dbReference type="InterPro" id="IPR043594">
    <property type="entry name" value="HMGL"/>
</dbReference>
<evidence type="ECO:0000256" key="3">
    <source>
        <dbReference type="ARBA" id="ARBA00023239"/>
    </source>
</evidence>
<keyword evidence="2" id="KW-0479">Metal-binding</keyword>
<dbReference type="GO" id="GO:0046872">
    <property type="term" value="F:metal ion binding"/>
    <property type="evidence" value="ECO:0007669"/>
    <property type="project" value="UniProtKB-KW"/>
</dbReference>
<evidence type="ECO:0000256" key="2">
    <source>
        <dbReference type="ARBA" id="ARBA00022723"/>
    </source>
</evidence>
<reference evidence="5 6" key="1">
    <citation type="journal article" date="2019" name="Environ. Microbiol.">
        <title>An active ?-lactamase is a part of an orchestrated cell wall stress resistance network of Bacillus subtilis and related rhizosphere species.</title>
        <authorList>
            <person name="Bucher T."/>
            <person name="Keren-Paz A."/>
            <person name="Hausser J."/>
            <person name="Olender T."/>
            <person name="Cytryn E."/>
            <person name="Kolodkin-Gal I."/>
        </authorList>
    </citation>
    <scope>NUCLEOTIDE SEQUENCE [LARGE SCALE GENOMIC DNA]</scope>
    <source>
        <strain evidence="5 6">I5</strain>
    </source>
</reference>
<organism evidence="5 6">
    <name type="scientific">Bacillus wiedmannii</name>
    <dbReference type="NCBI Taxonomy" id="1890302"/>
    <lineage>
        <taxon>Bacteria</taxon>
        <taxon>Bacillati</taxon>
        <taxon>Bacillota</taxon>
        <taxon>Bacilli</taxon>
        <taxon>Bacillales</taxon>
        <taxon>Bacillaceae</taxon>
        <taxon>Bacillus</taxon>
        <taxon>Bacillus cereus group</taxon>
    </lineage>
</organism>
<dbReference type="EC" id="4.1.3.4" evidence="5"/>